<feature type="disulfide bond" evidence="16">
    <location>
        <begin position="115"/>
        <end position="447"/>
    </location>
</feature>
<dbReference type="PIRSF" id="PIRSF000894">
    <property type="entry name" value="Acid_phosphatase"/>
    <property type="match status" value="1"/>
</dbReference>
<evidence type="ECO:0000256" key="18">
    <source>
        <dbReference type="SAM" id="Phobius"/>
    </source>
</evidence>
<dbReference type="InterPro" id="IPR029033">
    <property type="entry name" value="His_PPase_superfam"/>
</dbReference>
<evidence type="ECO:0000256" key="2">
    <source>
        <dbReference type="ARBA" id="ARBA00011245"/>
    </source>
</evidence>
<evidence type="ECO:0000256" key="7">
    <source>
        <dbReference type="ARBA" id="ARBA00041857"/>
    </source>
</evidence>
<dbReference type="STRING" id="599839.J4HTV7"/>
<dbReference type="EMBL" id="HE796949">
    <property type="protein sequence ID" value="CCL99752.1"/>
    <property type="molecule type" value="Genomic_DNA"/>
</dbReference>
<evidence type="ECO:0000256" key="14">
    <source>
        <dbReference type="ARBA" id="ARBA00044106"/>
    </source>
</evidence>
<gene>
    <name evidence="19" type="ORF">FIBRA_01774</name>
</gene>
<evidence type="ECO:0000256" key="16">
    <source>
        <dbReference type="PIRSR" id="PIRSR000894-2"/>
    </source>
</evidence>
<evidence type="ECO:0000256" key="9">
    <source>
        <dbReference type="ARBA" id="ARBA00043670"/>
    </source>
</evidence>
<dbReference type="RefSeq" id="XP_012179035.1">
    <property type="nucleotide sequence ID" value="XM_012323645.1"/>
</dbReference>
<dbReference type="InterPro" id="IPR000560">
    <property type="entry name" value="His_Pase_clade-2"/>
</dbReference>
<keyword evidence="6" id="KW-0325">Glycoprotein</keyword>
<dbReference type="InParanoid" id="J4HTV7"/>
<evidence type="ECO:0000256" key="8">
    <source>
        <dbReference type="ARBA" id="ARBA00042300"/>
    </source>
</evidence>
<comment type="catalytic activity">
    <reaction evidence="13">
        <text>1D-myo-inositol hexakisphosphate + H2O = 1D-myo-inositol 1,2,4,5,6-pentakisphosphate + phosphate</text>
        <dbReference type="Rhea" id="RHEA:16989"/>
        <dbReference type="ChEBI" id="CHEBI:15377"/>
        <dbReference type="ChEBI" id="CHEBI:43474"/>
        <dbReference type="ChEBI" id="CHEBI:57798"/>
        <dbReference type="ChEBI" id="CHEBI:58130"/>
        <dbReference type="EC" id="3.1.3.8"/>
    </reaction>
    <physiologicalReaction direction="left-to-right" evidence="13">
        <dbReference type="Rhea" id="RHEA:16990"/>
    </physiologicalReaction>
</comment>
<comment type="catalytic activity">
    <reaction evidence="9">
        <text>1D-myo-inositol 1,2,5,6-tetrakisphosphate + H2O = 1D-myo-inositol 1,2,6-trisphosphate + phosphate</text>
        <dbReference type="Rhea" id="RHEA:77119"/>
        <dbReference type="ChEBI" id="CHEBI:15377"/>
        <dbReference type="ChEBI" id="CHEBI:43474"/>
        <dbReference type="ChEBI" id="CHEBI:195535"/>
        <dbReference type="ChEBI" id="CHEBI:195537"/>
    </reaction>
    <physiologicalReaction direction="left-to-right" evidence="9">
        <dbReference type="Rhea" id="RHEA:77120"/>
    </physiologicalReaction>
</comment>
<evidence type="ECO:0000256" key="11">
    <source>
        <dbReference type="ARBA" id="ARBA00043721"/>
    </source>
</evidence>
<dbReference type="CDD" id="cd07061">
    <property type="entry name" value="HP_HAP_like"/>
    <property type="match status" value="1"/>
</dbReference>
<dbReference type="OrthoDB" id="6509975at2759"/>
<sequence>MSTPYYTDPEKNFSLPSVGSRTQPPEQSGRISARRSLSDFSSWIPKYSWRTVFCLLVFAYYLGFFTIRTVLSFKSPHKYDVQTSQNSFSEKMQKLWGPYAPYYPVGEYVPPPLECKINQVNILQRHGARYPALLDVPVYRNAVEKLTSAKKFKGANMHFLKDYKYTLGEDDLLPLGASQSWEAGWHAYERYRGLVGGEDDLFIRASDLPRVVDSAGNWTRGFAAASQKSIRPVTDDVLSEEVNNTLNNDCPNADDGSAQMDTWLQQFAPPIVARLNAAARGANIDMKDVYGLMSMCPFESIVKAGSGLSALDAQSPFCDLFSEDEWRAFEYHEDVKKYYKTGPGNTLGPVQGVGYTNELLARLTDSPVRDHTTHNATRPFPLGRAMYVDFSHENAMVATYAAIGLFDAGVGGAPDPHRMPPEEEERVWVASHMVPFSARMVTERLECMSGAQEAVDAVREGTFIRIWVNDALQPLRFCGANEDGICALDAFVDSQGYARRDSDGDFERCYT</sequence>
<evidence type="ECO:0000256" key="17">
    <source>
        <dbReference type="SAM" id="MobiDB-lite"/>
    </source>
</evidence>
<keyword evidence="18" id="KW-0472">Membrane</keyword>
<dbReference type="InterPro" id="IPR033379">
    <property type="entry name" value="Acid_Pase_AS"/>
</dbReference>
<feature type="compositionally biased region" description="Polar residues" evidence="17">
    <location>
        <begin position="14"/>
        <end position="30"/>
    </location>
</feature>
<dbReference type="GO" id="GO:0016158">
    <property type="term" value="F:inositol hexakisphosphate 3-phosphatase activity"/>
    <property type="evidence" value="ECO:0007669"/>
    <property type="project" value="UniProtKB-EC"/>
</dbReference>
<evidence type="ECO:0000313" key="19">
    <source>
        <dbReference type="EMBL" id="CCL99752.1"/>
    </source>
</evidence>
<dbReference type="AlphaFoldDB" id="J4HTV7"/>
<evidence type="ECO:0000256" key="10">
    <source>
        <dbReference type="ARBA" id="ARBA00043675"/>
    </source>
</evidence>
<dbReference type="PANTHER" id="PTHR20963:SF24">
    <property type="entry name" value="3-PHYTASE B"/>
    <property type="match status" value="1"/>
</dbReference>
<dbReference type="PANTHER" id="PTHR20963">
    <property type="entry name" value="MULTIPLE INOSITOL POLYPHOSPHATE PHOSPHATASE-RELATED"/>
    <property type="match status" value="1"/>
</dbReference>
<dbReference type="Gene3D" id="3.40.50.1240">
    <property type="entry name" value="Phosphoglycerate mutase-like"/>
    <property type="match status" value="1"/>
</dbReference>
<organism evidence="19 20">
    <name type="scientific">Fibroporia radiculosa</name>
    <dbReference type="NCBI Taxonomy" id="599839"/>
    <lineage>
        <taxon>Eukaryota</taxon>
        <taxon>Fungi</taxon>
        <taxon>Dikarya</taxon>
        <taxon>Basidiomycota</taxon>
        <taxon>Agaricomycotina</taxon>
        <taxon>Agaricomycetes</taxon>
        <taxon>Polyporales</taxon>
        <taxon>Fibroporiaceae</taxon>
        <taxon>Fibroporia</taxon>
    </lineage>
</organism>
<dbReference type="GO" id="GO:0005576">
    <property type="term" value="C:extracellular region"/>
    <property type="evidence" value="ECO:0007669"/>
    <property type="project" value="UniProtKB-SubCell"/>
</dbReference>
<keyword evidence="18" id="KW-0812">Transmembrane</keyword>
<comment type="catalytic activity">
    <reaction evidence="12">
        <text>1D-myo-inositol 1,2,4,5,6-pentakisphosphate + H2O = 1D-myo-inositol 1,2,5,6-tetrakisphosphate + phosphate</text>
        <dbReference type="Rhea" id="RHEA:77115"/>
        <dbReference type="ChEBI" id="CHEBI:15377"/>
        <dbReference type="ChEBI" id="CHEBI:43474"/>
        <dbReference type="ChEBI" id="CHEBI:57798"/>
        <dbReference type="ChEBI" id="CHEBI:195535"/>
    </reaction>
    <physiologicalReaction direction="left-to-right" evidence="12">
        <dbReference type="Rhea" id="RHEA:77116"/>
    </physiologicalReaction>
</comment>
<dbReference type="HOGENOM" id="CLU_020880_0_1_1"/>
<comment type="catalytic activity">
    <reaction evidence="10">
        <text>1D-myo-inositol 1,2-bisphosphate + H2O = 1D-myo-inositol 2-phosphate + phosphate</text>
        <dbReference type="Rhea" id="RHEA:77135"/>
        <dbReference type="ChEBI" id="CHEBI:15377"/>
        <dbReference type="ChEBI" id="CHEBI:43474"/>
        <dbReference type="ChEBI" id="CHEBI:84142"/>
        <dbReference type="ChEBI" id="CHEBI:195539"/>
    </reaction>
    <physiologicalReaction direction="left-to-right" evidence="10">
        <dbReference type="Rhea" id="RHEA:77136"/>
    </physiologicalReaction>
</comment>
<feature type="transmembrane region" description="Helical" evidence="18">
    <location>
        <begin position="47"/>
        <end position="67"/>
    </location>
</feature>
<proteinExistence type="predicted"/>
<accession>J4HTV7</accession>
<dbReference type="SUPFAM" id="SSF53254">
    <property type="entry name" value="Phosphoglycerate mutase-like"/>
    <property type="match status" value="1"/>
</dbReference>
<evidence type="ECO:0000256" key="6">
    <source>
        <dbReference type="ARBA" id="ARBA00023180"/>
    </source>
</evidence>
<keyword evidence="4" id="KW-0378">Hydrolase</keyword>
<comment type="catalytic activity">
    <reaction evidence="11">
        <text>1D-myo-inositol 1,2,6-trisphosphate + H2O = 1D-myo-inositol 1,2-bisphosphate + phosphate</text>
        <dbReference type="Rhea" id="RHEA:77131"/>
        <dbReference type="ChEBI" id="CHEBI:15377"/>
        <dbReference type="ChEBI" id="CHEBI:43474"/>
        <dbReference type="ChEBI" id="CHEBI:195537"/>
        <dbReference type="ChEBI" id="CHEBI:195539"/>
    </reaction>
    <physiologicalReaction direction="left-to-right" evidence="11">
        <dbReference type="Rhea" id="RHEA:77132"/>
    </physiologicalReaction>
</comment>
<reference evidence="19 20" key="1">
    <citation type="journal article" date="2012" name="Appl. Environ. Microbiol.">
        <title>Short-read sequencing for genomic analysis of the brown rot fungus Fibroporia radiculosa.</title>
        <authorList>
            <person name="Tang J.D."/>
            <person name="Perkins A.D."/>
            <person name="Sonstegard T.S."/>
            <person name="Schroeder S.G."/>
            <person name="Burgess S.C."/>
            <person name="Diehl S.V."/>
        </authorList>
    </citation>
    <scope>NUCLEOTIDE SEQUENCE [LARGE SCALE GENOMIC DNA]</scope>
    <source>
        <strain evidence="19 20">TFFH 294</strain>
    </source>
</reference>
<name>J4HTV7_9APHY</name>
<feature type="disulfide bond" evidence="16">
    <location>
        <begin position="478"/>
        <end position="486"/>
    </location>
</feature>
<feature type="disulfide bond" evidence="16">
    <location>
        <begin position="296"/>
        <end position="318"/>
    </location>
</feature>
<evidence type="ECO:0000256" key="13">
    <source>
        <dbReference type="ARBA" id="ARBA00043788"/>
    </source>
</evidence>
<comment type="subunit">
    <text evidence="2">Monomer.</text>
</comment>
<evidence type="ECO:0000256" key="15">
    <source>
        <dbReference type="ARBA" id="ARBA00044262"/>
    </source>
</evidence>
<evidence type="ECO:0000256" key="4">
    <source>
        <dbReference type="ARBA" id="ARBA00022801"/>
    </source>
</evidence>
<evidence type="ECO:0000313" key="20">
    <source>
        <dbReference type="Proteomes" id="UP000006352"/>
    </source>
</evidence>
<evidence type="ECO:0000256" key="3">
    <source>
        <dbReference type="ARBA" id="ARBA00022525"/>
    </source>
</evidence>
<feature type="region of interest" description="Disordered" evidence="17">
    <location>
        <begin position="1"/>
        <end position="31"/>
    </location>
</feature>
<keyword evidence="5 16" id="KW-1015">Disulfide bond</keyword>
<evidence type="ECO:0000256" key="12">
    <source>
        <dbReference type="ARBA" id="ARBA00043748"/>
    </source>
</evidence>
<dbReference type="InterPro" id="IPR016274">
    <property type="entry name" value="Histidine_acid_Pase_euk"/>
</dbReference>
<evidence type="ECO:0000256" key="1">
    <source>
        <dbReference type="ARBA" id="ARBA00004613"/>
    </source>
</evidence>
<keyword evidence="18" id="KW-1133">Transmembrane helix</keyword>
<protein>
    <recommendedName>
        <fullName evidence="14">Phytase A</fullName>
    </recommendedName>
    <alternativeName>
        <fullName evidence="15">Histidine acid phosphatase phyA</fullName>
    </alternativeName>
    <alternativeName>
        <fullName evidence="8">Myo-inositol hexakisphosphate phosphohydrolase A</fullName>
    </alternativeName>
    <alternativeName>
        <fullName evidence="7">Myo-inositol-hexaphosphate 3-phosphohydrolase A</fullName>
    </alternativeName>
</protein>
<dbReference type="GeneID" id="24094663"/>
<dbReference type="GO" id="GO:0003993">
    <property type="term" value="F:acid phosphatase activity"/>
    <property type="evidence" value="ECO:0007669"/>
    <property type="project" value="TreeGrafter"/>
</dbReference>
<evidence type="ECO:0000256" key="5">
    <source>
        <dbReference type="ARBA" id="ARBA00023157"/>
    </source>
</evidence>
<dbReference type="Pfam" id="PF00328">
    <property type="entry name" value="His_Phos_2"/>
    <property type="match status" value="1"/>
</dbReference>
<keyword evidence="3" id="KW-0964">Secreted</keyword>
<comment type="subcellular location">
    <subcellularLocation>
        <location evidence="1">Secreted</location>
    </subcellularLocation>
</comment>
<dbReference type="Proteomes" id="UP000006352">
    <property type="component" value="Unassembled WGS sequence"/>
</dbReference>
<dbReference type="PROSITE" id="PS00616">
    <property type="entry name" value="HIS_ACID_PHOSPHAT_1"/>
    <property type="match status" value="1"/>
</dbReference>
<keyword evidence="20" id="KW-1185">Reference proteome</keyword>